<dbReference type="SMART" id="SM00895">
    <property type="entry name" value="FCD"/>
    <property type="match status" value="1"/>
</dbReference>
<dbReference type="PROSITE" id="PS50949">
    <property type="entry name" value="HTH_GNTR"/>
    <property type="match status" value="1"/>
</dbReference>
<dbReference type="PRINTS" id="PR00035">
    <property type="entry name" value="HTHGNTR"/>
</dbReference>
<dbReference type="InterPro" id="IPR036390">
    <property type="entry name" value="WH_DNA-bd_sf"/>
</dbReference>
<dbReference type="AlphaFoldDB" id="A0A7X6LZT1"/>
<accession>A0A7X6LZT1</accession>
<evidence type="ECO:0000313" key="7">
    <source>
        <dbReference type="Proteomes" id="UP000523447"/>
    </source>
</evidence>
<evidence type="ECO:0000313" key="6">
    <source>
        <dbReference type="EMBL" id="NKY86772.1"/>
    </source>
</evidence>
<sequence length="251" mass="27341">MQPVRRTSLIAQVTEQLRAEIRSGRWPIGSRIPTEPELTTLTGTGRNTVREAVQALVHAGMLERRQGSGTYVIAASDLGGTLTKYFADAVERDVLELRQALDVQAARLAALRRDDNDVETLLRLLDLRHRTWGSDTAAAIEADVALHRAIVAASHNTVYLEFYDSLLPVIEDVIRSRTVKYGEDYHDEHAELVHAVIDGDSERAARAAHCFLGSMIAEYAGPPPRTAGGRAEPDTAAEPANGTGDSVGHSR</sequence>
<feature type="domain" description="HTH gntR-type" evidence="5">
    <location>
        <begin position="7"/>
        <end position="75"/>
    </location>
</feature>
<reference evidence="6 7" key="1">
    <citation type="submission" date="2020-04" db="EMBL/GenBank/DDBJ databases">
        <title>MicrobeNet Type strains.</title>
        <authorList>
            <person name="Nicholson A.C."/>
        </authorList>
    </citation>
    <scope>NUCLEOTIDE SEQUENCE [LARGE SCALE GENOMIC DNA]</scope>
    <source>
        <strain evidence="6 7">DSM 44445</strain>
    </source>
</reference>
<comment type="caution">
    <text evidence="6">The sequence shown here is derived from an EMBL/GenBank/DDBJ whole genome shotgun (WGS) entry which is preliminary data.</text>
</comment>
<dbReference type="GO" id="GO:0003677">
    <property type="term" value="F:DNA binding"/>
    <property type="evidence" value="ECO:0007669"/>
    <property type="project" value="UniProtKB-KW"/>
</dbReference>
<keyword evidence="3" id="KW-0804">Transcription</keyword>
<protein>
    <submittedName>
        <fullName evidence="6">FadR family transcriptional regulator</fullName>
    </submittedName>
</protein>
<dbReference type="Pfam" id="PF00392">
    <property type="entry name" value="GntR"/>
    <property type="match status" value="1"/>
</dbReference>
<dbReference type="PANTHER" id="PTHR43537:SF47">
    <property type="entry name" value="REGULATORY PROTEIN GNTR HTH"/>
    <property type="match status" value="1"/>
</dbReference>
<dbReference type="SUPFAM" id="SSF48008">
    <property type="entry name" value="GntR ligand-binding domain-like"/>
    <property type="match status" value="1"/>
</dbReference>
<keyword evidence="7" id="KW-1185">Reference proteome</keyword>
<evidence type="ECO:0000256" key="1">
    <source>
        <dbReference type="ARBA" id="ARBA00023015"/>
    </source>
</evidence>
<dbReference type="GO" id="GO:0003700">
    <property type="term" value="F:DNA-binding transcription factor activity"/>
    <property type="evidence" value="ECO:0007669"/>
    <property type="project" value="InterPro"/>
</dbReference>
<keyword evidence="1" id="KW-0805">Transcription regulation</keyword>
<evidence type="ECO:0000256" key="3">
    <source>
        <dbReference type="ARBA" id="ARBA00023163"/>
    </source>
</evidence>
<dbReference type="Gene3D" id="1.10.10.10">
    <property type="entry name" value="Winged helix-like DNA-binding domain superfamily/Winged helix DNA-binding domain"/>
    <property type="match status" value="1"/>
</dbReference>
<evidence type="ECO:0000256" key="4">
    <source>
        <dbReference type="SAM" id="MobiDB-lite"/>
    </source>
</evidence>
<evidence type="ECO:0000256" key="2">
    <source>
        <dbReference type="ARBA" id="ARBA00023125"/>
    </source>
</evidence>
<dbReference type="InterPro" id="IPR011711">
    <property type="entry name" value="GntR_C"/>
</dbReference>
<gene>
    <name evidence="6" type="ORF">HGA07_14150</name>
</gene>
<dbReference type="SUPFAM" id="SSF46785">
    <property type="entry name" value="Winged helix' DNA-binding domain"/>
    <property type="match status" value="1"/>
</dbReference>
<evidence type="ECO:0000259" key="5">
    <source>
        <dbReference type="PROSITE" id="PS50949"/>
    </source>
</evidence>
<organism evidence="6 7">
    <name type="scientific">Nocardia veterana</name>
    <dbReference type="NCBI Taxonomy" id="132249"/>
    <lineage>
        <taxon>Bacteria</taxon>
        <taxon>Bacillati</taxon>
        <taxon>Actinomycetota</taxon>
        <taxon>Actinomycetes</taxon>
        <taxon>Mycobacteriales</taxon>
        <taxon>Nocardiaceae</taxon>
        <taxon>Nocardia</taxon>
    </lineage>
</organism>
<proteinExistence type="predicted"/>
<dbReference type="Pfam" id="PF07729">
    <property type="entry name" value="FCD"/>
    <property type="match status" value="1"/>
</dbReference>
<dbReference type="InterPro" id="IPR000524">
    <property type="entry name" value="Tscrpt_reg_HTH_GntR"/>
</dbReference>
<feature type="region of interest" description="Disordered" evidence="4">
    <location>
        <begin position="222"/>
        <end position="251"/>
    </location>
</feature>
<dbReference type="InterPro" id="IPR036388">
    <property type="entry name" value="WH-like_DNA-bd_sf"/>
</dbReference>
<dbReference type="SMART" id="SM00345">
    <property type="entry name" value="HTH_GNTR"/>
    <property type="match status" value="1"/>
</dbReference>
<keyword evidence="2" id="KW-0238">DNA-binding</keyword>
<dbReference type="PANTHER" id="PTHR43537">
    <property type="entry name" value="TRANSCRIPTIONAL REGULATOR, GNTR FAMILY"/>
    <property type="match status" value="1"/>
</dbReference>
<dbReference type="RefSeq" id="WP_083893123.1">
    <property type="nucleotide sequence ID" value="NZ_CAWPHS010000004.1"/>
</dbReference>
<name>A0A7X6LZT1_9NOCA</name>
<dbReference type="InterPro" id="IPR008920">
    <property type="entry name" value="TF_FadR/GntR_C"/>
</dbReference>
<dbReference type="Gene3D" id="1.20.120.530">
    <property type="entry name" value="GntR ligand-binding domain-like"/>
    <property type="match status" value="1"/>
</dbReference>
<dbReference type="Proteomes" id="UP000523447">
    <property type="component" value="Unassembled WGS sequence"/>
</dbReference>
<dbReference type="EMBL" id="JAAXPE010000012">
    <property type="protein sequence ID" value="NKY86772.1"/>
    <property type="molecule type" value="Genomic_DNA"/>
</dbReference>
<dbReference type="CDD" id="cd07377">
    <property type="entry name" value="WHTH_GntR"/>
    <property type="match status" value="1"/>
</dbReference>